<evidence type="ECO:0000256" key="1">
    <source>
        <dbReference type="SAM" id="MobiDB-lite"/>
    </source>
</evidence>
<evidence type="ECO:0000313" key="3">
    <source>
        <dbReference type="Proteomes" id="UP000315395"/>
    </source>
</evidence>
<feature type="region of interest" description="Disordered" evidence="1">
    <location>
        <begin position="33"/>
        <end position="78"/>
    </location>
</feature>
<dbReference type="RefSeq" id="WP_143784388.1">
    <property type="nucleotide sequence ID" value="NZ_CP041616.1"/>
</dbReference>
<accession>A0A516GDQ3</accession>
<feature type="compositionally biased region" description="Polar residues" evidence="1">
    <location>
        <begin position="63"/>
        <end position="76"/>
    </location>
</feature>
<sequence length="478" mass="51580">MVAATVSLALTPVAAAACTDHYKEELEMAAARQAASDGTTVEAADAGKGNGKGNGKGKGHGNAQTGPSTLVTTPPTGASKDVEFIGQLPEAVGATAINFIDYPGKQKVMFVTGRFGLKSYDISDPEHPLPLDSIDMPGFWQNEDMDVDPKRKLVFMARDPRAFGQNQATGESGVYIVDAKFPHDLKVLSYTEVPAGHTTTCVNDCQFLWSGGPRPADWQPEDWDGRPIFAVDIRNPKKPKVHEYAIDLGRNDGVTDYSHDVQVDEAGVAWVSGAGGIRGYWTKGRQWDPVENRYRVASATDPVPYAGGKFYQSNQETWGGSLAHNLVRPLESLGDYDAGKVALVTIENFTSSCETDGRLLIVDLADSEQGQAWGSTEADPYRLPVISEWSPYGKPGSLPGAGCSAHYFQLRDGVLAQSYYGQGTHFIDVSDPANPTQIAYYRADGGSHWAPYWVGDVMYIADGSRGVDIVRPTYAQNG</sequence>
<proteinExistence type="predicted"/>
<gene>
    <name evidence="2" type="ORF">FNH13_16085</name>
</gene>
<keyword evidence="3" id="KW-1185">Reference proteome</keyword>
<organism evidence="2 3">
    <name type="scientific">Ornithinimicrobium ciconiae</name>
    <dbReference type="NCBI Taxonomy" id="2594265"/>
    <lineage>
        <taxon>Bacteria</taxon>
        <taxon>Bacillati</taxon>
        <taxon>Actinomycetota</taxon>
        <taxon>Actinomycetes</taxon>
        <taxon>Micrococcales</taxon>
        <taxon>Ornithinimicrobiaceae</taxon>
        <taxon>Ornithinimicrobium</taxon>
    </lineage>
</organism>
<evidence type="ECO:0000313" key="2">
    <source>
        <dbReference type="EMBL" id="QDO89666.1"/>
    </source>
</evidence>
<dbReference type="KEGG" id="orz:FNH13_16085"/>
<name>A0A516GDQ3_9MICO</name>
<protein>
    <recommendedName>
        <fullName evidence="4">LVIVD repeat-containing protein</fullName>
    </recommendedName>
</protein>
<dbReference type="AlphaFoldDB" id="A0A516GDQ3"/>
<dbReference type="Proteomes" id="UP000315395">
    <property type="component" value="Chromosome"/>
</dbReference>
<dbReference type="OrthoDB" id="4300819at2"/>
<dbReference type="EMBL" id="CP041616">
    <property type="protein sequence ID" value="QDO89666.1"/>
    <property type="molecule type" value="Genomic_DNA"/>
</dbReference>
<evidence type="ECO:0008006" key="4">
    <source>
        <dbReference type="Google" id="ProtNLM"/>
    </source>
</evidence>
<reference evidence="2 3" key="1">
    <citation type="submission" date="2019-07" db="EMBL/GenBank/DDBJ databases">
        <title>complete genome sequencing of Ornithinimicrobium sp. H23M54.</title>
        <authorList>
            <person name="Bae J.-W."/>
            <person name="Lee S.-Y."/>
        </authorList>
    </citation>
    <scope>NUCLEOTIDE SEQUENCE [LARGE SCALE GENOMIC DNA]</scope>
    <source>
        <strain evidence="2 3">H23M54</strain>
    </source>
</reference>